<evidence type="ECO:0000313" key="3">
    <source>
        <dbReference type="Proteomes" id="UP001500280"/>
    </source>
</evidence>
<proteinExistence type="predicted"/>
<dbReference type="RefSeq" id="WP_344143853.1">
    <property type="nucleotide sequence ID" value="NZ_BAAANF010000001.1"/>
</dbReference>
<organism evidence="2 3">
    <name type="scientific">Kribbella yunnanensis</name>
    <dbReference type="NCBI Taxonomy" id="190194"/>
    <lineage>
        <taxon>Bacteria</taxon>
        <taxon>Bacillati</taxon>
        <taxon>Actinomycetota</taxon>
        <taxon>Actinomycetes</taxon>
        <taxon>Propionibacteriales</taxon>
        <taxon>Kribbellaceae</taxon>
        <taxon>Kribbella</taxon>
    </lineage>
</organism>
<protein>
    <recommendedName>
        <fullName evidence="1">Endonuclease/exonuclease/phosphatase domain-containing protein</fullName>
    </recommendedName>
</protein>
<comment type="caution">
    <text evidence="2">The sequence shown here is derived from an EMBL/GenBank/DDBJ whole genome shotgun (WGS) entry which is preliminary data.</text>
</comment>
<reference evidence="2 3" key="1">
    <citation type="journal article" date="2019" name="Int. J. Syst. Evol. Microbiol.">
        <title>The Global Catalogue of Microorganisms (GCM) 10K type strain sequencing project: providing services to taxonomists for standard genome sequencing and annotation.</title>
        <authorList>
            <consortium name="The Broad Institute Genomics Platform"/>
            <consortium name="The Broad Institute Genome Sequencing Center for Infectious Disease"/>
            <person name="Wu L."/>
            <person name="Ma J."/>
        </authorList>
    </citation>
    <scope>NUCLEOTIDE SEQUENCE [LARGE SCALE GENOMIC DNA]</scope>
    <source>
        <strain evidence="2 3">JCM 14307</strain>
    </source>
</reference>
<dbReference type="Proteomes" id="UP001500280">
    <property type="component" value="Unassembled WGS sequence"/>
</dbReference>
<evidence type="ECO:0000259" key="1">
    <source>
        <dbReference type="Pfam" id="PF03372"/>
    </source>
</evidence>
<dbReference type="InterPro" id="IPR036691">
    <property type="entry name" value="Endo/exonu/phosph_ase_sf"/>
</dbReference>
<name>A0ABN2G1E7_9ACTN</name>
<keyword evidence="3" id="KW-1185">Reference proteome</keyword>
<dbReference type="InterPro" id="IPR005135">
    <property type="entry name" value="Endo/exonuclease/phosphatase"/>
</dbReference>
<dbReference type="Gene3D" id="3.60.10.10">
    <property type="entry name" value="Endonuclease/exonuclease/phosphatase"/>
    <property type="match status" value="1"/>
</dbReference>
<feature type="domain" description="Endonuclease/exonuclease/phosphatase" evidence="1">
    <location>
        <begin position="4"/>
        <end position="222"/>
    </location>
</feature>
<evidence type="ECO:0000313" key="2">
    <source>
        <dbReference type="EMBL" id="GAA1663162.1"/>
    </source>
</evidence>
<dbReference type="SUPFAM" id="SSF56219">
    <property type="entry name" value="DNase I-like"/>
    <property type="match status" value="1"/>
</dbReference>
<sequence length="259" mass="28011">MIVASLNTRGIPLRGSRLGERYAAIGAVFEASDVDVVNFQEVLTYYHLRQLVRAMPSYRFAGYRRSVAGPAGGLLTLSRTAIARTGYRSMPLPPKADAVGLPRLSRLKASLKGVLLTSLSGVTVANTHLLANFDGDWSDSNRYYRLHQGQLAVLGRAVAAIDGPTILSGDFNIARDSTLYDDFIRDTGLVDAFGADCPPTFHASYLHSNQTAHCIDFLLLSDPSISVEAAQLTFTEQLPMPGGPDYLTDHLGLQVTLAL</sequence>
<dbReference type="Pfam" id="PF03372">
    <property type="entry name" value="Exo_endo_phos"/>
    <property type="match status" value="1"/>
</dbReference>
<accession>A0ABN2G1E7</accession>
<gene>
    <name evidence="2" type="ORF">GCM10009745_01000</name>
</gene>
<dbReference type="EMBL" id="BAAANF010000001">
    <property type="protein sequence ID" value="GAA1663162.1"/>
    <property type="molecule type" value="Genomic_DNA"/>
</dbReference>